<dbReference type="EMBL" id="AECT01000007">
    <property type="protein sequence ID" value="EFU22942.1"/>
    <property type="molecule type" value="Genomic_DNA"/>
</dbReference>
<dbReference type="Proteomes" id="UP000002973">
    <property type="component" value="Unassembled WGS sequence"/>
</dbReference>
<protein>
    <submittedName>
        <fullName evidence="1">Uncharacterized protein</fullName>
    </submittedName>
</protein>
<proteinExistence type="predicted"/>
<comment type="caution">
    <text evidence="1">The sequence shown here is derived from an EMBL/GenBank/DDBJ whole genome shotgun (WGS) entry which is preliminary data.</text>
</comment>
<name>E6IZM2_STRAP</name>
<accession>E6IZM2</accession>
<dbReference type="AlphaFoldDB" id="E6IZM2"/>
<gene>
    <name evidence="1" type="ORF">HMPREF0813_00437</name>
</gene>
<evidence type="ECO:0000313" key="2">
    <source>
        <dbReference type="Proteomes" id="UP000002973"/>
    </source>
</evidence>
<evidence type="ECO:0000313" key="1">
    <source>
        <dbReference type="EMBL" id="EFU22942.1"/>
    </source>
</evidence>
<organism evidence="1 2">
    <name type="scientific">Streptococcus anginosus F0211</name>
    <dbReference type="NCBI Taxonomy" id="706437"/>
    <lineage>
        <taxon>Bacteria</taxon>
        <taxon>Bacillati</taxon>
        <taxon>Bacillota</taxon>
        <taxon>Bacilli</taxon>
        <taxon>Lactobacillales</taxon>
        <taxon>Streptococcaceae</taxon>
        <taxon>Streptococcus</taxon>
        <taxon>Streptococcus anginosus group</taxon>
    </lineage>
</organism>
<sequence length="48" mass="5887">MEITNYFLRKEHLNASCSFLYLEIIITYLDQFEKYFIILYLSIFLSLL</sequence>
<reference evidence="1 2" key="1">
    <citation type="submission" date="2010-11" db="EMBL/GenBank/DDBJ databases">
        <authorList>
            <person name="Weinstock G."/>
            <person name="Sodergren E."/>
            <person name="Clifton S."/>
            <person name="Fulton L."/>
            <person name="Fulton B."/>
            <person name="Courtney L."/>
            <person name="Fronick C."/>
            <person name="Harrison M."/>
            <person name="Strong C."/>
            <person name="Farmer C."/>
            <person name="Delahaunty K."/>
            <person name="Markovic C."/>
            <person name="Hall O."/>
            <person name="Minx P."/>
            <person name="Tomlinson C."/>
            <person name="Mitreva M."/>
            <person name="Hou S."/>
            <person name="Chen J."/>
            <person name="Wollam A."/>
            <person name="Pepin K.H."/>
            <person name="Johnson M."/>
            <person name="Bhonagiri V."/>
            <person name="Zhang X."/>
            <person name="Suruliraj S."/>
            <person name="Warren W."/>
            <person name="Chinwalla A."/>
            <person name="Mardis E.R."/>
            <person name="Wilson R.K."/>
        </authorList>
    </citation>
    <scope>NUCLEOTIDE SEQUENCE [LARGE SCALE GENOMIC DNA]</scope>
    <source>
        <strain evidence="1 2">F0211</strain>
    </source>
</reference>